<dbReference type="EMBL" id="AMZH03011878">
    <property type="protein sequence ID" value="RRT52067.1"/>
    <property type="molecule type" value="Genomic_DNA"/>
</dbReference>
<organism evidence="2 3">
    <name type="scientific">Ensete ventricosum</name>
    <name type="common">Abyssinian banana</name>
    <name type="synonym">Musa ensete</name>
    <dbReference type="NCBI Taxonomy" id="4639"/>
    <lineage>
        <taxon>Eukaryota</taxon>
        <taxon>Viridiplantae</taxon>
        <taxon>Streptophyta</taxon>
        <taxon>Embryophyta</taxon>
        <taxon>Tracheophyta</taxon>
        <taxon>Spermatophyta</taxon>
        <taxon>Magnoliopsida</taxon>
        <taxon>Liliopsida</taxon>
        <taxon>Zingiberales</taxon>
        <taxon>Musaceae</taxon>
        <taxon>Ensete</taxon>
    </lineage>
</organism>
<dbReference type="PANTHER" id="PTHR34667">
    <property type="entry name" value="D-AMINOACYL-TRNA DEACYLASE"/>
    <property type="match status" value="1"/>
</dbReference>
<sequence>MESFENGAVRLLKHQRSIVEEDYLDRHRVAATGEHVDEVIFLSRHTAVSNRPALTVHPIGTKKSFPHHDSVHRSNSSFISSISKGVPHIREGEPLPQGGRGRRILGSDRGYGS</sequence>
<evidence type="ECO:0000313" key="3">
    <source>
        <dbReference type="Proteomes" id="UP000287651"/>
    </source>
</evidence>
<proteinExistence type="predicted"/>
<evidence type="ECO:0000313" key="2">
    <source>
        <dbReference type="EMBL" id="RRT52067.1"/>
    </source>
</evidence>
<dbReference type="InterPro" id="IPR007508">
    <property type="entry name" value="DtdA"/>
</dbReference>
<dbReference type="Gene3D" id="3.40.630.50">
    <property type="entry name" value="AF0625-like"/>
    <property type="match status" value="1"/>
</dbReference>
<gene>
    <name evidence="2" type="ORF">B296_00022609</name>
</gene>
<name>A0A426YK80_ENSVE</name>
<reference evidence="2 3" key="1">
    <citation type="journal article" date="2014" name="Agronomy (Basel)">
        <title>A Draft Genome Sequence for Ensete ventricosum, the Drought-Tolerant Tree Against Hunger.</title>
        <authorList>
            <person name="Harrison J."/>
            <person name="Moore K.A."/>
            <person name="Paszkiewicz K."/>
            <person name="Jones T."/>
            <person name="Grant M."/>
            <person name="Ambacheew D."/>
            <person name="Muzemil S."/>
            <person name="Studholme D.J."/>
        </authorList>
    </citation>
    <scope>NUCLEOTIDE SEQUENCE [LARGE SCALE GENOMIC DNA]</scope>
</reference>
<dbReference type="PANTHER" id="PTHR34667:SF1">
    <property type="entry name" value="D-AMINOACYL-TRNA DEACYLASE"/>
    <property type="match status" value="1"/>
</dbReference>
<feature type="region of interest" description="Disordered" evidence="1">
    <location>
        <begin position="59"/>
        <end position="113"/>
    </location>
</feature>
<dbReference type="SUPFAM" id="SSF142535">
    <property type="entry name" value="AF0625-like"/>
    <property type="match status" value="1"/>
</dbReference>
<evidence type="ECO:0000256" key="1">
    <source>
        <dbReference type="SAM" id="MobiDB-lite"/>
    </source>
</evidence>
<feature type="compositionally biased region" description="Low complexity" evidence="1">
    <location>
        <begin position="74"/>
        <end position="83"/>
    </location>
</feature>
<accession>A0A426YK80</accession>
<dbReference type="AlphaFoldDB" id="A0A426YK80"/>
<protein>
    <submittedName>
        <fullName evidence="2">Uncharacterized protein</fullName>
    </submittedName>
</protein>
<dbReference type="Proteomes" id="UP000287651">
    <property type="component" value="Unassembled WGS sequence"/>
</dbReference>
<comment type="caution">
    <text evidence="2">The sequence shown here is derived from an EMBL/GenBank/DDBJ whole genome shotgun (WGS) entry which is preliminary data.</text>
</comment>
<dbReference type="GO" id="GO:0051499">
    <property type="term" value="F:D-aminoacyl-tRNA deacylase activity"/>
    <property type="evidence" value="ECO:0007669"/>
    <property type="project" value="InterPro"/>
</dbReference>